<dbReference type="VEuPathDB" id="TrichDB:TVAG_413140"/>
<name>A2FY67_TRIV3</name>
<gene>
    <name evidence="2" type="ORF">TVAG_413140</name>
</gene>
<dbReference type="RefSeq" id="XP_001303075.1">
    <property type="nucleotide sequence ID" value="XM_001303074.1"/>
</dbReference>
<protein>
    <recommendedName>
        <fullName evidence="4">Beige/BEACH domain containing protein</fullName>
    </recommendedName>
</protein>
<dbReference type="OMA" id="CDNNKYC"/>
<evidence type="ECO:0008006" key="4">
    <source>
        <dbReference type="Google" id="ProtNLM"/>
    </source>
</evidence>
<reference evidence="2" key="1">
    <citation type="submission" date="2006-10" db="EMBL/GenBank/DDBJ databases">
        <authorList>
            <person name="Amadeo P."/>
            <person name="Zhao Q."/>
            <person name="Wortman J."/>
            <person name="Fraser-Liggett C."/>
            <person name="Carlton J."/>
        </authorList>
    </citation>
    <scope>NUCLEOTIDE SEQUENCE</scope>
    <source>
        <strain evidence="2">G3</strain>
    </source>
</reference>
<feature type="region of interest" description="Disordered" evidence="1">
    <location>
        <begin position="1225"/>
        <end position="1244"/>
    </location>
</feature>
<dbReference type="EMBL" id="DS114133">
    <property type="protein sequence ID" value="EAX90145.1"/>
    <property type="molecule type" value="Genomic_DNA"/>
</dbReference>
<evidence type="ECO:0000256" key="1">
    <source>
        <dbReference type="SAM" id="MobiDB-lite"/>
    </source>
</evidence>
<evidence type="ECO:0000313" key="2">
    <source>
        <dbReference type="EMBL" id="EAX90145.1"/>
    </source>
</evidence>
<feature type="compositionally biased region" description="Basic and acidic residues" evidence="1">
    <location>
        <begin position="1232"/>
        <end position="1244"/>
    </location>
</feature>
<dbReference type="KEGG" id="tva:4747830"/>
<sequence>MNEHEKQDEIIVHNDQILQQVKTDFKLFRSETDPIKKSQNFSLFLSSFNEFLANETDHETLIQYIQKYCNSIADYSTSIREELPIFIQTMHILEVIAEVCPMDEFIQLYISYSVTSFHFVDKFQISTKTISDLLHTIFNTEVLFNPFCVYNGIDILFYNSFVGNENKDLISTFSANNIPQMINQNLSHYINYEYFITKVTDIACSHIIQEKYIKDSCLFVARVIKYISMKNHDCIKFFVTHDGFVTFDLMLANSKIEDKIDIFTELLEIDNSDASKPPNLDTIFHIKLLFDNQPENQRNFFKLLIQTIDKFPNSAEEIDKKTKLTSWMSFFDLNLAIELIEKISVSSPLFVKNILPYLFRKLIGEEKDVTKFDKVLKIFSEQIKNGYLDISSLLDIGFLQIFIFSLEKEKLVKLLSNSDNLSDILISFFKSEESLSFRKQILKVFCEILEIDRNLTVIVHCLSSFISVSPDSESLQIIMDLVDKIPSLLFIFDNSFLKNTKICDRFCHFSLNWLCQMFLNQKITENEFLTTLSFLTSKVHYVKVDKMIEKLLEEDKLKLNDANVLKNAVFGRDLERNLVMIHPLCRFLKEIPINLHPYSKAVFGQYLDTEKLIKRHDIYNQFVSNEKFNKILDNFDQIENDLQINENFDNSPLIYLDFNSKISVTGTFSLISFWFKKVLISNGPFFEAKNVKLSFENDNLICGANDQKMTYKILPEKWNFVCIQIELYALKININRISTVFSLLKMDTNFAFCHFLTENSKVYISPIIKLSNHNINDVKTLISNGPFHKNQSKDFVHLNSWNYFDHKFVFNDSYKAKNFVTQNYFVTFHQNSFIIPYYSLCSHFLDFEKFKFVFDKIENFTNTQKTKILTKLILIFKINDSKQKQFIFYLSKFKDLFTNPQLSDYLIDSLSKVFKGKVLLENLLRESLLTKEIVISILNKIRKEDFTKLFEDFLCQMILETEEIVYPVLKRIFYFSRIPKFVICVLRSGHQINLEKIQMSILKNLTVLVSENENYCHVITKYLQFEHLQNLFIETESKQKCFEIFVLIMKIHLILKNFCKFSLQFCFSLTKLKDIPEVWTVLIDLQNKKLIPQIALLHMIWAVFLSSFYSISFLGGKENICEENARIVLSLMLKNISHIAESNDCYSFIVNCFPLIFHSKSLFGNKTIDEKVTVERNNFENFPELRDEFWQPFIKTVRNNDQKTNKEEFHQKDEEKHRIFIEENEENNESFTEEKKKAEEKENTTNDSLINLDGLQNDIQNSSNFDLMNNETTQENNEIFYYNEDKTEETKDVFEFLSEIVSNLILDSNLEVNFQNFNAINAISYVSDHPLITFLSSFAFNAKLPSCEVILSLLYNPLFYDSEIGNSINLILDKSLFTNAEKAGKVFVKQILMFYDYILHKSDYSINPYQILKEIIELAEKMKIKTSLANQFSQTLLSFISQSEAKSIDLLLSVLFTKEETLKKIIEFSTIKSKWLEILSKFDNQKSNILISFVKNFRLKDKNKEILNGYEIYENSRNSLIENFVNFITEKMKIILSSNSISLTKSKILSEILLSFLSTTKPDNIEYWTEEIKSKSIISEKRFLSQFSIYKKQPKFYLKNHFESDSDILEFFKRKITKPDKFCNCLERFFNEFSKSSVYFNVSFQRNSKETDSVIFFFHNAVILLIGSTLVDDRLVFNDYDFSFVMEEVFNHTLGITARFFSSVLLMIEQRQILSLIKFENSKSFSFWSLSSGHFTIKCHSEDDFQRSLKYIDDLSQFTTSEIFDIDRITNDFKNGKIDTEEFISFYNLLNEKSYSNSKIDFDAKKSQNLDYKYEIVEKLPENVPKITKFSEEKRNLSTTSLPYVYQVTKENFSFEEIRNFFKKDKFSAKIKDDSLVIEFCETKEVVRWHDSILKHWTNIFIDDDFCFVTFSFDEILVFRAVSKHQKPMIVRICQIQTENADLLCYDKDNLIIALANEISISLIFFPLCETIFKKKVEEKIISLHFLRSNLYVVYKHSIEVIDYEGSTLYQISFPNEITCSSLCGDPKSGGLIIGHKTREFSFGFENEFHQSKLSNDKEIVALDCDEAGSIAICQLKDSKSVVISSQCLGGNSDLISKSVDKCYICHKHSSEICPSCMRALCSKCFGRDSICPLCLEYSQIQSQK</sequence>
<accession>A2FY67</accession>
<reference evidence="2" key="2">
    <citation type="journal article" date="2007" name="Science">
        <title>Draft genome sequence of the sexually transmitted pathogen Trichomonas vaginalis.</title>
        <authorList>
            <person name="Carlton J.M."/>
            <person name="Hirt R.P."/>
            <person name="Silva J.C."/>
            <person name="Delcher A.L."/>
            <person name="Schatz M."/>
            <person name="Zhao Q."/>
            <person name="Wortman J.R."/>
            <person name="Bidwell S.L."/>
            <person name="Alsmark U.C.M."/>
            <person name="Besteiro S."/>
            <person name="Sicheritz-Ponten T."/>
            <person name="Noel C.J."/>
            <person name="Dacks J.B."/>
            <person name="Foster P.G."/>
            <person name="Simillion C."/>
            <person name="Van de Peer Y."/>
            <person name="Miranda-Saavedra D."/>
            <person name="Barton G.J."/>
            <person name="Westrop G.D."/>
            <person name="Mueller S."/>
            <person name="Dessi D."/>
            <person name="Fiori P.L."/>
            <person name="Ren Q."/>
            <person name="Paulsen I."/>
            <person name="Zhang H."/>
            <person name="Bastida-Corcuera F.D."/>
            <person name="Simoes-Barbosa A."/>
            <person name="Brown M.T."/>
            <person name="Hayes R.D."/>
            <person name="Mukherjee M."/>
            <person name="Okumura C.Y."/>
            <person name="Schneider R."/>
            <person name="Smith A.J."/>
            <person name="Vanacova S."/>
            <person name="Villalvazo M."/>
            <person name="Haas B.J."/>
            <person name="Pertea M."/>
            <person name="Feldblyum T.V."/>
            <person name="Utterback T.R."/>
            <person name="Shu C.L."/>
            <person name="Osoegawa K."/>
            <person name="de Jong P.J."/>
            <person name="Hrdy I."/>
            <person name="Horvathova L."/>
            <person name="Zubacova Z."/>
            <person name="Dolezal P."/>
            <person name="Malik S.B."/>
            <person name="Logsdon J.M. Jr."/>
            <person name="Henze K."/>
            <person name="Gupta A."/>
            <person name="Wang C.C."/>
            <person name="Dunne R.L."/>
            <person name="Upcroft J.A."/>
            <person name="Upcroft P."/>
            <person name="White O."/>
            <person name="Salzberg S.L."/>
            <person name="Tang P."/>
            <person name="Chiu C.-H."/>
            <person name="Lee Y.-S."/>
            <person name="Embley T.M."/>
            <person name="Coombs G.H."/>
            <person name="Mottram J.C."/>
            <person name="Tachezy J."/>
            <person name="Fraser-Liggett C.M."/>
            <person name="Johnson P.J."/>
        </authorList>
    </citation>
    <scope>NUCLEOTIDE SEQUENCE [LARGE SCALE GENOMIC DNA]</scope>
    <source>
        <strain evidence="2">G3</strain>
    </source>
</reference>
<organism evidence="2 3">
    <name type="scientific">Trichomonas vaginalis (strain ATCC PRA-98 / G3)</name>
    <dbReference type="NCBI Taxonomy" id="412133"/>
    <lineage>
        <taxon>Eukaryota</taxon>
        <taxon>Metamonada</taxon>
        <taxon>Parabasalia</taxon>
        <taxon>Trichomonadida</taxon>
        <taxon>Trichomonadidae</taxon>
        <taxon>Trichomonas</taxon>
    </lineage>
</organism>
<dbReference type="VEuPathDB" id="TrichDB:TVAGG3_0193160"/>
<proteinExistence type="predicted"/>
<dbReference type="InParanoid" id="A2FY67"/>
<dbReference type="Proteomes" id="UP000001542">
    <property type="component" value="Unassembled WGS sequence"/>
</dbReference>
<keyword evidence="3" id="KW-1185">Reference proteome</keyword>
<evidence type="ECO:0000313" key="3">
    <source>
        <dbReference type="Proteomes" id="UP000001542"/>
    </source>
</evidence>